<evidence type="ECO:0000256" key="1">
    <source>
        <dbReference type="ARBA" id="ARBA00001275"/>
    </source>
</evidence>
<keyword evidence="8 11" id="KW-0663">Pyridoxal phosphate</keyword>
<dbReference type="InterPro" id="IPR052182">
    <property type="entry name" value="Glycogen/Maltodextrin_Phosph"/>
</dbReference>
<evidence type="ECO:0000259" key="12">
    <source>
        <dbReference type="Pfam" id="PF11897"/>
    </source>
</evidence>
<evidence type="ECO:0000256" key="4">
    <source>
        <dbReference type="ARBA" id="ARBA00012591"/>
    </source>
</evidence>
<dbReference type="GO" id="GO:0005975">
    <property type="term" value="P:carbohydrate metabolic process"/>
    <property type="evidence" value="ECO:0007669"/>
    <property type="project" value="InterPro"/>
</dbReference>
<dbReference type="GO" id="GO:0008184">
    <property type="term" value="F:glycogen phosphorylase activity"/>
    <property type="evidence" value="ECO:0007669"/>
    <property type="project" value="InterPro"/>
</dbReference>
<dbReference type="EC" id="2.4.1.1" evidence="4"/>
<dbReference type="InterPro" id="IPR024517">
    <property type="entry name" value="Glycogen_phosphorylase_DUF3417"/>
</dbReference>
<dbReference type="AlphaFoldDB" id="A0A1B1YSU1"/>
<organism evidence="13 14">
    <name type="scientific">Immundisolibacter cernigliae</name>
    <dbReference type="NCBI Taxonomy" id="1810504"/>
    <lineage>
        <taxon>Bacteria</taxon>
        <taxon>Pseudomonadati</taxon>
        <taxon>Pseudomonadota</taxon>
        <taxon>Gammaproteobacteria</taxon>
        <taxon>Immundisolibacterales</taxon>
        <taxon>Immundisolibacteraceae</taxon>
        <taxon>Immundisolibacter</taxon>
    </lineage>
</organism>
<dbReference type="OrthoDB" id="7229284at2"/>
<dbReference type="InterPro" id="IPR011834">
    <property type="entry name" value="Agluc_phsphrylas"/>
</dbReference>
<evidence type="ECO:0000256" key="7">
    <source>
        <dbReference type="ARBA" id="ARBA00022679"/>
    </source>
</evidence>
<evidence type="ECO:0000256" key="5">
    <source>
        <dbReference type="ARBA" id="ARBA00022533"/>
    </source>
</evidence>
<dbReference type="PANTHER" id="PTHR42655:SF1">
    <property type="entry name" value="GLYCOGEN PHOSPHORYLASE"/>
    <property type="match status" value="1"/>
</dbReference>
<keyword evidence="5" id="KW-0021">Allosteric enzyme</keyword>
<dbReference type="InterPro" id="IPR000811">
    <property type="entry name" value="Glyco_trans_35"/>
</dbReference>
<comment type="cofactor">
    <cofactor evidence="2">
        <name>pyridoxal 5'-phosphate</name>
        <dbReference type="ChEBI" id="CHEBI:597326"/>
    </cofactor>
</comment>
<keyword evidence="6" id="KW-0328">Glycosyltransferase</keyword>
<dbReference type="GO" id="GO:0030170">
    <property type="term" value="F:pyridoxal phosphate binding"/>
    <property type="evidence" value="ECO:0007669"/>
    <property type="project" value="InterPro"/>
</dbReference>
<dbReference type="STRING" id="1810504.PG2T_05630"/>
<feature type="modified residue" description="N6-(pyridoxal phosphate)lysine" evidence="11">
    <location>
        <position position="608"/>
    </location>
</feature>
<evidence type="ECO:0000256" key="11">
    <source>
        <dbReference type="PIRSR" id="PIRSR000460-1"/>
    </source>
</evidence>
<dbReference type="SUPFAM" id="SSF53756">
    <property type="entry name" value="UDP-Glycosyltransferase/glycogen phosphorylase"/>
    <property type="match status" value="1"/>
</dbReference>
<dbReference type="InParanoid" id="A0A1B1YSU1"/>
<protein>
    <recommendedName>
        <fullName evidence="4">glycogen phosphorylase</fullName>
        <ecNumber evidence="4">2.4.1.1</ecNumber>
    </recommendedName>
</protein>
<dbReference type="KEGG" id="gbi:PG2T_05630"/>
<feature type="domain" description="DUF3417" evidence="12">
    <location>
        <begin position="14"/>
        <end position="123"/>
    </location>
</feature>
<dbReference type="Proteomes" id="UP000092952">
    <property type="component" value="Chromosome"/>
</dbReference>
<dbReference type="PANTHER" id="PTHR42655">
    <property type="entry name" value="GLYCOGEN PHOSPHORYLASE"/>
    <property type="match status" value="1"/>
</dbReference>
<evidence type="ECO:0000256" key="9">
    <source>
        <dbReference type="ARBA" id="ARBA00023277"/>
    </source>
</evidence>
<keyword evidence="9" id="KW-0119">Carbohydrate metabolism</keyword>
<evidence type="ECO:0000256" key="2">
    <source>
        <dbReference type="ARBA" id="ARBA00001933"/>
    </source>
</evidence>
<reference evidence="14" key="1">
    <citation type="submission" date="2016-03" db="EMBL/GenBank/DDBJ databases">
        <title>Complete genome sequence of Solimmundus cernigliae, representing a novel lineage of polycyclic aromatic hydrocarbon degraders within the Gammaproteobacteria.</title>
        <authorList>
            <person name="Singleton D.R."/>
            <person name="Dickey A.N."/>
            <person name="Scholl E.H."/>
            <person name="Wright F.A."/>
            <person name="Aitken M.D."/>
        </authorList>
    </citation>
    <scope>NUCLEOTIDE SEQUENCE [LARGE SCALE GENOMIC DNA]</scope>
    <source>
        <strain evidence="14">TR3.2</strain>
    </source>
</reference>
<evidence type="ECO:0000256" key="6">
    <source>
        <dbReference type="ARBA" id="ARBA00022676"/>
    </source>
</evidence>
<comment type="function">
    <text evidence="10">Phosphorylase is an important allosteric enzyme in carbohydrate metabolism. Enzymes from different sources differ in their regulatory mechanisms and in their natural substrates. However, all known phosphorylases share catalytic and structural properties.</text>
</comment>
<dbReference type="Pfam" id="PF11897">
    <property type="entry name" value="DUF3417"/>
    <property type="match status" value="1"/>
</dbReference>
<comment type="catalytic activity">
    <reaction evidence="1">
        <text>[(1-&gt;4)-alpha-D-glucosyl](n) + phosphate = [(1-&gt;4)-alpha-D-glucosyl](n-1) + alpha-D-glucose 1-phosphate</text>
        <dbReference type="Rhea" id="RHEA:41732"/>
        <dbReference type="Rhea" id="RHEA-COMP:9584"/>
        <dbReference type="Rhea" id="RHEA-COMP:9586"/>
        <dbReference type="ChEBI" id="CHEBI:15444"/>
        <dbReference type="ChEBI" id="CHEBI:43474"/>
        <dbReference type="ChEBI" id="CHEBI:58601"/>
        <dbReference type="EC" id="2.4.1.1"/>
    </reaction>
</comment>
<evidence type="ECO:0000256" key="3">
    <source>
        <dbReference type="ARBA" id="ARBA00006047"/>
    </source>
</evidence>
<dbReference type="PIRSF" id="PIRSF000460">
    <property type="entry name" value="Pprylas_GlgP"/>
    <property type="match status" value="1"/>
</dbReference>
<dbReference type="Gene3D" id="3.40.50.2000">
    <property type="entry name" value="Glycogen Phosphorylase B"/>
    <property type="match status" value="2"/>
</dbReference>
<keyword evidence="14" id="KW-1185">Reference proteome</keyword>
<keyword evidence="7" id="KW-0808">Transferase</keyword>
<dbReference type="Pfam" id="PF00343">
    <property type="entry name" value="Phosphorylase"/>
    <property type="match status" value="1"/>
</dbReference>
<proteinExistence type="inferred from homology"/>
<dbReference type="RefSeq" id="WP_068803314.1">
    <property type="nucleotide sequence ID" value="NZ_CP014671.1"/>
</dbReference>
<accession>A0A1B1YSU1</accession>
<evidence type="ECO:0000256" key="10">
    <source>
        <dbReference type="ARBA" id="ARBA00025174"/>
    </source>
</evidence>
<dbReference type="PROSITE" id="PS00102">
    <property type="entry name" value="PHOSPHORYLASE"/>
    <property type="match status" value="1"/>
</dbReference>
<comment type="similarity">
    <text evidence="3">Belongs to the glycogen phosphorylase family.</text>
</comment>
<name>A0A1B1YSU1_9GAMM</name>
<sequence>MTETTFILEVQPRIPARLRRLEELAGDLVYSWDRRVRALFARLDAELWRVCGHNPKVFLRRVSQQALDEAAQDRGYLEEYSRALSGYDSYTQAQARDEITARLDPQADLVAYFCAEYGLHESLPIYSGGLGILAGDHCKAASDLGLPFVAVGLLYRQGYFTQIIDGHGQQQAQYRPHQIDDLPVTLALDAGGVPLQVVVDLPGRAVSLHVWRAKVGHIDLYLLDSDLPDNSETDRALTYQLYGGDREWRMQQEIVLGIGGVRALRALGLRPTVWHINEGHATFQILERCREWVANGDKFQAALERVAANTVFTTHTPVAAGHDIFDAALFDHYFTAFAPGLGIGVEALRAYGQSPQNQGSFNMTSMALRGTRFHNGVSKIHGEVASGMERYIWPDIPPDENPITHVTNGVHASTFLAQEWSNLLDVRFADWRSSLTDCQYWDCLQEVPDHRFWSLRQELKTLLLQMVRRRVAVQHRRAGVADAQLRRITRHLADDNGDVLVLGFGRRFATYKRATLLFQDPARLARLLGDPQRPVLIMFAGKAHPSDKPGQELIRQIHEFSMRPEFIGRILLLENYDLNLARRLVSGVDVWLNNPVYPLEASGTSGMKAAMNGVLNLSVLDGWWAEGYDGTNGWGIVPHGSDFDPAYRDHEEASDLYDLLEHQVIPLYFERGGHSYSAEWVAMAKASMRTILPRFNAERQVLDYVEKLYGPARDHRRKIDAVDDGAAALAAWKKRVRACWSGVAFVASTSDVAPDLTRTLHFGDALEVRAALRLNGLGTDDVVVECLLGEDQEDGSFVVRERLHLEPGSTLPGGETSYVLALRPRRTGLQSYRIRAYPHHTLLAHPFELGCMCWL</sequence>
<evidence type="ECO:0000256" key="8">
    <source>
        <dbReference type="ARBA" id="ARBA00022898"/>
    </source>
</evidence>
<dbReference type="NCBIfam" id="TIGR02094">
    <property type="entry name" value="more_P_ylases"/>
    <property type="match status" value="1"/>
</dbReference>
<evidence type="ECO:0000313" key="14">
    <source>
        <dbReference type="Proteomes" id="UP000092952"/>
    </source>
</evidence>
<dbReference type="FunCoup" id="A0A1B1YSU1">
    <property type="interactions" value="533"/>
</dbReference>
<gene>
    <name evidence="13" type="ORF">PG2T_05630</name>
</gene>
<evidence type="ECO:0000313" key="13">
    <source>
        <dbReference type="EMBL" id="ANX03723.1"/>
    </source>
</evidence>
<dbReference type="EMBL" id="CP014671">
    <property type="protein sequence ID" value="ANX03723.1"/>
    <property type="molecule type" value="Genomic_DNA"/>
</dbReference>
<dbReference type="InterPro" id="IPR035090">
    <property type="entry name" value="Pyridoxal_P_attach_site"/>
</dbReference>